<comment type="function">
    <text evidence="6">Involved in the regulation of the intracellular balance of NAD and NADP, and is a key enzyme in the biosynthesis of NADP. Catalyzes specifically the phosphorylation on 2'-hydroxyl of the adenosine moiety of NAD to yield NADP.</text>
</comment>
<proteinExistence type="inferred from homology"/>
<dbReference type="Proteomes" id="UP000242705">
    <property type="component" value="Unassembled WGS sequence"/>
</dbReference>
<comment type="cofactor">
    <cofactor evidence="6">
        <name>a divalent metal cation</name>
        <dbReference type="ChEBI" id="CHEBI:60240"/>
    </cofactor>
</comment>
<feature type="binding site" evidence="6">
    <location>
        <begin position="69"/>
        <end position="70"/>
    </location>
    <ligand>
        <name>NAD(+)</name>
        <dbReference type="ChEBI" id="CHEBI:57540"/>
    </ligand>
</feature>
<dbReference type="GO" id="GO:0006741">
    <property type="term" value="P:NADP+ biosynthetic process"/>
    <property type="evidence" value="ECO:0007669"/>
    <property type="project" value="UniProtKB-UniRule"/>
</dbReference>
<comment type="catalytic activity">
    <reaction evidence="5 6">
        <text>NAD(+) + ATP = ADP + NADP(+) + H(+)</text>
        <dbReference type="Rhea" id="RHEA:18629"/>
        <dbReference type="ChEBI" id="CHEBI:15378"/>
        <dbReference type="ChEBI" id="CHEBI:30616"/>
        <dbReference type="ChEBI" id="CHEBI:57540"/>
        <dbReference type="ChEBI" id="CHEBI:58349"/>
        <dbReference type="ChEBI" id="CHEBI:456216"/>
        <dbReference type="EC" id="2.7.1.23"/>
    </reaction>
</comment>
<comment type="caution">
    <text evidence="7">The sequence shown here is derived from an EMBL/GenBank/DDBJ whole genome shotgun (WGS) entry which is preliminary data.</text>
</comment>
<dbReference type="GO" id="GO:0046872">
    <property type="term" value="F:metal ion binding"/>
    <property type="evidence" value="ECO:0007669"/>
    <property type="project" value="UniProtKB-UniRule"/>
</dbReference>
<feature type="active site" description="Proton acceptor" evidence="6">
    <location>
        <position position="69"/>
    </location>
</feature>
<feature type="binding site" evidence="6">
    <location>
        <begin position="184"/>
        <end position="189"/>
    </location>
    <ligand>
        <name>NAD(+)</name>
        <dbReference type="ChEBI" id="CHEBI:57540"/>
    </ligand>
</feature>
<dbReference type="GO" id="GO:0051287">
    <property type="term" value="F:NAD binding"/>
    <property type="evidence" value="ECO:0007669"/>
    <property type="project" value="UniProtKB-ARBA"/>
</dbReference>
<gene>
    <name evidence="6" type="primary">nadK</name>
    <name evidence="7" type="ORF">C7B47_02495</name>
</gene>
<reference evidence="7 8" key="1">
    <citation type="journal article" date="2014" name="BMC Genomics">
        <title>Comparison of environmental and isolate Sulfobacillus genomes reveals diverse carbon, sulfur, nitrogen, and hydrogen metabolisms.</title>
        <authorList>
            <person name="Justice N.B."/>
            <person name="Norman A."/>
            <person name="Brown C.T."/>
            <person name="Singh A."/>
            <person name="Thomas B.C."/>
            <person name="Banfield J.F."/>
        </authorList>
    </citation>
    <scope>NUCLEOTIDE SEQUENCE [LARGE SCALE GENOMIC DNA]</scope>
    <source>
        <strain evidence="7">AMDSBA5</strain>
    </source>
</reference>
<comment type="subcellular location">
    <subcellularLocation>
        <location evidence="6">Cytoplasm</location>
    </subcellularLocation>
</comment>
<evidence type="ECO:0000256" key="3">
    <source>
        <dbReference type="ARBA" id="ARBA00022857"/>
    </source>
</evidence>
<evidence type="ECO:0000256" key="4">
    <source>
        <dbReference type="ARBA" id="ARBA00023027"/>
    </source>
</evidence>
<protein>
    <recommendedName>
        <fullName evidence="6">NAD kinase</fullName>
        <ecNumber evidence="6">2.7.1.23</ecNumber>
    </recommendedName>
    <alternativeName>
        <fullName evidence="6">ATP-dependent NAD kinase</fullName>
    </alternativeName>
</protein>
<dbReference type="PANTHER" id="PTHR20275:SF0">
    <property type="entry name" value="NAD KINASE"/>
    <property type="match status" value="1"/>
</dbReference>
<feature type="binding site" evidence="6">
    <location>
        <begin position="143"/>
        <end position="144"/>
    </location>
    <ligand>
        <name>NAD(+)</name>
        <dbReference type="ChEBI" id="CHEBI:57540"/>
    </ligand>
</feature>
<evidence type="ECO:0000256" key="2">
    <source>
        <dbReference type="ARBA" id="ARBA00022777"/>
    </source>
</evidence>
<dbReference type="HAMAP" id="MF_00361">
    <property type="entry name" value="NAD_kinase"/>
    <property type="match status" value="1"/>
</dbReference>
<dbReference type="Gene3D" id="2.60.200.30">
    <property type="entry name" value="Probable inorganic polyphosphate/atp-NAD kinase, domain 2"/>
    <property type="match status" value="1"/>
</dbReference>
<sequence>MKRLLIWPNTDKDQVRGLTGRISKWATDHGIDTIIPTALAEAVGYPDLGQDLDHVPEGSVDGIIVLGGDGTLLHAAKALAHLNCPILGVNLGHLGFLTEVEVPDLLPALTAMVNNQYDIDQRHLLTARVMRGHRELAHFEAMNDVVVTKGPFARLINLETFVDDAYVTTYPADGLIVASPTGSTAYSLSAGGPILSPALSVMVVTPICPHSFFDRSIVINGDQQVKIRVRAMHRDTLVTVDGQETYPLVDGDEVLVETSPTTIRLFRRPGWSFFQVLRGWRKGH</sequence>
<accession>A0A1R0IHM2</accession>
<dbReference type="InterPro" id="IPR017438">
    <property type="entry name" value="ATP-NAD_kinase_N"/>
</dbReference>
<dbReference type="InterPro" id="IPR017437">
    <property type="entry name" value="ATP-NAD_kinase_PpnK-typ_C"/>
</dbReference>
<dbReference type="SUPFAM" id="SSF111331">
    <property type="entry name" value="NAD kinase/diacylglycerol kinase-like"/>
    <property type="match status" value="1"/>
</dbReference>
<comment type="similarity">
    <text evidence="6">Belongs to the NAD kinase family.</text>
</comment>
<feature type="binding site" evidence="6">
    <location>
        <position position="173"/>
    </location>
    <ligand>
        <name>NAD(+)</name>
        <dbReference type="ChEBI" id="CHEBI:57540"/>
    </ligand>
</feature>
<evidence type="ECO:0000256" key="6">
    <source>
        <dbReference type="HAMAP-Rule" id="MF_00361"/>
    </source>
</evidence>
<dbReference type="AlphaFoldDB" id="A0A1R0IHM2"/>
<dbReference type="GO" id="GO:0005524">
    <property type="term" value="F:ATP binding"/>
    <property type="evidence" value="ECO:0007669"/>
    <property type="project" value="UniProtKB-KW"/>
</dbReference>
<name>A0A1R0IHM2_SULTH</name>
<dbReference type="Gene3D" id="3.40.50.10330">
    <property type="entry name" value="Probable inorganic polyphosphate/atp-NAD kinase, domain 1"/>
    <property type="match status" value="1"/>
</dbReference>
<keyword evidence="4 6" id="KW-0520">NAD</keyword>
<dbReference type="InterPro" id="IPR016064">
    <property type="entry name" value="NAD/diacylglycerol_kinase_sf"/>
</dbReference>
<dbReference type="InterPro" id="IPR002504">
    <property type="entry name" value="NADK"/>
</dbReference>
<dbReference type="EMBL" id="PXYX01000003">
    <property type="protein sequence ID" value="PSR29211.1"/>
    <property type="molecule type" value="Genomic_DNA"/>
</dbReference>
<evidence type="ECO:0000256" key="5">
    <source>
        <dbReference type="ARBA" id="ARBA00047925"/>
    </source>
</evidence>
<feature type="binding site" evidence="6">
    <location>
        <position position="74"/>
    </location>
    <ligand>
        <name>NAD(+)</name>
        <dbReference type="ChEBI" id="CHEBI:57540"/>
    </ligand>
</feature>
<keyword evidence="6" id="KW-0067">ATP-binding</keyword>
<dbReference type="RefSeq" id="WP_020373285.1">
    <property type="nucleotide sequence ID" value="NZ_MDZD01000029.1"/>
</dbReference>
<keyword evidence="1 6" id="KW-0808">Transferase</keyword>
<evidence type="ECO:0000256" key="1">
    <source>
        <dbReference type="ARBA" id="ARBA00022679"/>
    </source>
</evidence>
<evidence type="ECO:0000313" key="7">
    <source>
        <dbReference type="EMBL" id="PSR29211.1"/>
    </source>
</evidence>
<dbReference type="PANTHER" id="PTHR20275">
    <property type="entry name" value="NAD KINASE"/>
    <property type="match status" value="1"/>
</dbReference>
<dbReference type="Pfam" id="PF20143">
    <property type="entry name" value="NAD_kinase_C"/>
    <property type="match status" value="1"/>
</dbReference>
<dbReference type="Pfam" id="PF01513">
    <property type="entry name" value="NAD_kinase"/>
    <property type="match status" value="1"/>
</dbReference>
<keyword evidence="6" id="KW-0963">Cytoplasm</keyword>
<evidence type="ECO:0000313" key="8">
    <source>
        <dbReference type="Proteomes" id="UP000242705"/>
    </source>
</evidence>
<comment type="caution">
    <text evidence="6">Lacks conserved residue(s) required for the propagation of feature annotation.</text>
</comment>
<dbReference type="GO" id="GO:0005737">
    <property type="term" value="C:cytoplasm"/>
    <property type="evidence" value="ECO:0007669"/>
    <property type="project" value="UniProtKB-SubCell"/>
</dbReference>
<keyword evidence="6" id="KW-0547">Nucleotide-binding</keyword>
<dbReference type="GO" id="GO:0003951">
    <property type="term" value="F:NAD+ kinase activity"/>
    <property type="evidence" value="ECO:0007669"/>
    <property type="project" value="UniProtKB-UniRule"/>
</dbReference>
<feature type="binding site" evidence="6">
    <location>
        <position position="154"/>
    </location>
    <ligand>
        <name>NAD(+)</name>
        <dbReference type="ChEBI" id="CHEBI:57540"/>
    </ligand>
</feature>
<keyword evidence="2 6" id="KW-0418">Kinase</keyword>
<feature type="binding site" evidence="6">
    <location>
        <position position="243"/>
    </location>
    <ligand>
        <name>NAD(+)</name>
        <dbReference type="ChEBI" id="CHEBI:57540"/>
    </ligand>
</feature>
<organism evidence="7 8">
    <name type="scientific">Sulfobacillus thermosulfidooxidans</name>
    <dbReference type="NCBI Taxonomy" id="28034"/>
    <lineage>
        <taxon>Bacteria</taxon>
        <taxon>Bacillati</taxon>
        <taxon>Bacillota</taxon>
        <taxon>Clostridia</taxon>
        <taxon>Eubacteriales</taxon>
        <taxon>Clostridiales Family XVII. Incertae Sedis</taxon>
        <taxon>Sulfobacillus</taxon>
    </lineage>
</organism>
<dbReference type="EC" id="2.7.1.23" evidence="6"/>
<dbReference type="GO" id="GO:0019674">
    <property type="term" value="P:NAD+ metabolic process"/>
    <property type="evidence" value="ECO:0007669"/>
    <property type="project" value="InterPro"/>
</dbReference>
<keyword evidence="3 6" id="KW-0521">NADP</keyword>